<evidence type="ECO:0000313" key="2">
    <source>
        <dbReference type="EMBL" id="RRV04699.1"/>
    </source>
</evidence>
<dbReference type="InterPro" id="IPR009875">
    <property type="entry name" value="PilZ_domain"/>
</dbReference>
<dbReference type="Proteomes" id="UP000276506">
    <property type="component" value="Unassembled WGS sequence"/>
</dbReference>
<dbReference type="EMBL" id="RHQL01000021">
    <property type="protein sequence ID" value="RRV04699.1"/>
    <property type="molecule type" value="Genomic_DNA"/>
</dbReference>
<organism evidence="2 3">
    <name type="scientific">Stutzerimonas xanthomarina</name>
    <dbReference type="NCBI Taxonomy" id="271420"/>
    <lineage>
        <taxon>Bacteria</taxon>
        <taxon>Pseudomonadati</taxon>
        <taxon>Pseudomonadota</taxon>
        <taxon>Gammaproteobacteria</taxon>
        <taxon>Pseudomonadales</taxon>
        <taxon>Pseudomonadaceae</taxon>
        <taxon>Stutzerimonas</taxon>
    </lineage>
</organism>
<evidence type="ECO:0000259" key="1">
    <source>
        <dbReference type="Pfam" id="PF07238"/>
    </source>
</evidence>
<evidence type="ECO:0000313" key="3">
    <source>
        <dbReference type="Proteomes" id="UP000276506"/>
    </source>
</evidence>
<comment type="caution">
    <text evidence="2">The sequence shown here is derived from an EMBL/GenBank/DDBJ whole genome shotgun (WGS) entry which is preliminary data.</text>
</comment>
<proteinExistence type="predicted"/>
<feature type="domain" description="PilZ" evidence="1">
    <location>
        <begin position="6"/>
        <end position="106"/>
    </location>
</feature>
<dbReference type="GO" id="GO:0035438">
    <property type="term" value="F:cyclic-di-GMP binding"/>
    <property type="evidence" value="ECO:0007669"/>
    <property type="project" value="InterPro"/>
</dbReference>
<sequence>MNASNRRHTRYTVPEGALADQKLRPQGMLSGLRGWTDCRVRDMSIAGALVLAKKSLGSGSAVSIKLILRTGEELIYHGTVVNVSDGGRGEYRLGVSLGDVQPGTHEHTFLHDLASVFPPAL</sequence>
<dbReference type="SUPFAM" id="SSF141371">
    <property type="entry name" value="PilZ domain-like"/>
    <property type="match status" value="1"/>
</dbReference>
<dbReference type="RefSeq" id="WP_052813498.1">
    <property type="nucleotide sequence ID" value="NZ_RHQL01000021.1"/>
</dbReference>
<name>A0A3R8VMD2_9GAMM</name>
<dbReference type="Gene3D" id="2.40.10.220">
    <property type="entry name" value="predicted glycosyltransferase like domains"/>
    <property type="match status" value="1"/>
</dbReference>
<dbReference type="AlphaFoldDB" id="A0A3R8VMD2"/>
<dbReference type="Pfam" id="PF07238">
    <property type="entry name" value="PilZ"/>
    <property type="match status" value="1"/>
</dbReference>
<gene>
    <name evidence="2" type="ORF">EGJ28_22030</name>
</gene>
<protein>
    <submittedName>
        <fullName evidence="2">PilZ domain-containing protein</fullName>
    </submittedName>
</protein>
<accession>A0A3R8VMD2</accession>
<reference evidence="2 3" key="1">
    <citation type="submission" date="2018-10" db="EMBL/GenBank/DDBJ databases">
        <title>Transmission dynamics of multidrug resistant bacteria on intensive care unit surfaces.</title>
        <authorList>
            <person name="D'Souza A.W."/>
            <person name="Potter R.F."/>
            <person name="Wallace M."/>
            <person name="Shupe A."/>
            <person name="Patel S."/>
            <person name="Sun S."/>
            <person name="Gul D."/>
            <person name="Kwon J.H."/>
            <person name="Andleeb S."/>
            <person name="Burnham C.-A.D."/>
            <person name="Dantas G."/>
        </authorList>
    </citation>
    <scope>NUCLEOTIDE SEQUENCE [LARGE SCALE GENOMIC DNA]</scope>
    <source>
        <strain evidence="2 3">PX_177</strain>
    </source>
</reference>